<dbReference type="PROSITE" id="PS00383">
    <property type="entry name" value="TYR_PHOSPHATASE_1"/>
    <property type="match status" value="1"/>
</dbReference>
<dbReference type="Gene3D" id="3.90.190.10">
    <property type="entry name" value="Protein tyrosine phosphatase superfamily"/>
    <property type="match status" value="1"/>
</dbReference>
<evidence type="ECO:0000259" key="2">
    <source>
        <dbReference type="PROSITE" id="PS50056"/>
    </source>
</evidence>
<dbReference type="InParanoid" id="C7QCX6"/>
<dbReference type="InterPro" id="IPR029021">
    <property type="entry name" value="Prot-tyrosine_phosphatase-like"/>
</dbReference>
<dbReference type="InterPro" id="IPR000387">
    <property type="entry name" value="Tyr_Pase_dom"/>
</dbReference>
<dbReference type="eggNOG" id="COG2365">
    <property type="taxonomic scope" value="Bacteria"/>
</dbReference>
<gene>
    <name evidence="3" type="ordered locus">Caci_1765</name>
</gene>
<dbReference type="PROSITE" id="PS50056">
    <property type="entry name" value="TYR_PHOSPHATASE_2"/>
    <property type="match status" value="1"/>
</dbReference>
<dbReference type="KEGG" id="cai:Caci_1765"/>
<protein>
    <submittedName>
        <fullName evidence="3">Protein tyrosine/serine phosphatase</fullName>
    </submittedName>
</protein>
<dbReference type="InterPro" id="IPR016130">
    <property type="entry name" value="Tyr_Pase_AS"/>
</dbReference>
<proteinExistence type="inferred from homology"/>
<comment type="similarity">
    <text evidence="1">Belongs to the protein-tyrosine phosphatase family.</text>
</comment>
<dbReference type="OrthoDB" id="1188001at2"/>
<dbReference type="SUPFAM" id="SSF52799">
    <property type="entry name" value="(Phosphotyrosine protein) phosphatases II"/>
    <property type="match status" value="1"/>
</dbReference>
<accession>C7QCX6</accession>
<name>C7QCX6_CATAD</name>
<evidence type="ECO:0000256" key="1">
    <source>
        <dbReference type="ARBA" id="ARBA00009580"/>
    </source>
</evidence>
<dbReference type="PANTHER" id="PTHR31126">
    <property type="entry name" value="TYROSINE-PROTEIN PHOSPHATASE"/>
    <property type="match status" value="1"/>
</dbReference>
<keyword evidence="4" id="KW-1185">Reference proteome</keyword>
<reference evidence="3 4" key="1">
    <citation type="journal article" date="2009" name="Stand. Genomic Sci.">
        <title>Complete genome sequence of Catenulispora acidiphila type strain (ID 139908).</title>
        <authorList>
            <person name="Copeland A."/>
            <person name="Lapidus A."/>
            <person name="Glavina Del Rio T."/>
            <person name="Nolan M."/>
            <person name="Lucas S."/>
            <person name="Chen F."/>
            <person name="Tice H."/>
            <person name="Cheng J.F."/>
            <person name="Bruce D."/>
            <person name="Goodwin L."/>
            <person name="Pitluck S."/>
            <person name="Mikhailova N."/>
            <person name="Pati A."/>
            <person name="Ivanova N."/>
            <person name="Mavromatis K."/>
            <person name="Chen A."/>
            <person name="Palaniappan K."/>
            <person name="Chain P."/>
            <person name="Land M."/>
            <person name="Hauser L."/>
            <person name="Chang Y.J."/>
            <person name="Jeffries C.D."/>
            <person name="Chertkov O."/>
            <person name="Brettin T."/>
            <person name="Detter J.C."/>
            <person name="Han C."/>
            <person name="Ali Z."/>
            <person name="Tindall B.J."/>
            <person name="Goker M."/>
            <person name="Bristow J."/>
            <person name="Eisen J.A."/>
            <person name="Markowitz V."/>
            <person name="Hugenholtz P."/>
            <person name="Kyrpides N.C."/>
            <person name="Klenk H.P."/>
        </authorList>
    </citation>
    <scope>NUCLEOTIDE SEQUENCE [LARGE SCALE GENOMIC DNA]</scope>
    <source>
        <strain evidence="4">DSM 44928 / JCM 14897 / NBRC 102108 / NRRL B-24433 / ID139908</strain>
    </source>
</reference>
<evidence type="ECO:0000313" key="4">
    <source>
        <dbReference type="Proteomes" id="UP000000851"/>
    </source>
</evidence>
<dbReference type="InterPro" id="IPR026893">
    <property type="entry name" value="Tyr/Ser_Pase_IphP-type"/>
</dbReference>
<dbReference type="RefSeq" id="WP_012785980.1">
    <property type="nucleotide sequence ID" value="NC_013131.1"/>
</dbReference>
<dbReference type="AlphaFoldDB" id="C7QCX6"/>
<dbReference type="Proteomes" id="UP000000851">
    <property type="component" value="Chromosome"/>
</dbReference>
<evidence type="ECO:0000313" key="3">
    <source>
        <dbReference type="EMBL" id="ACU70686.1"/>
    </source>
</evidence>
<dbReference type="EMBL" id="CP001700">
    <property type="protein sequence ID" value="ACU70686.1"/>
    <property type="molecule type" value="Genomic_DNA"/>
</dbReference>
<dbReference type="HOGENOM" id="CLU_057546_3_0_11"/>
<dbReference type="PANTHER" id="PTHR31126:SF1">
    <property type="entry name" value="TYROSINE SPECIFIC PROTEIN PHOSPHATASES DOMAIN-CONTAINING PROTEIN"/>
    <property type="match status" value="1"/>
</dbReference>
<feature type="domain" description="Tyrosine specific protein phosphatases" evidence="2">
    <location>
        <begin position="107"/>
        <end position="143"/>
    </location>
</feature>
<dbReference type="GO" id="GO:0004721">
    <property type="term" value="F:phosphoprotein phosphatase activity"/>
    <property type="evidence" value="ECO:0007669"/>
    <property type="project" value="InterPro"/>
</dbReference>
<dbReference type="Pfam" id="PF13350">
    <property type="entry name" value="Y_phosphatase3"/>
    <property type="match status" value="1"/>
</dbReference>
<organism evidence="3 4">
    <name type="scientific">Catenulispora acidiphila (strain DSM 44928 / JCM 14897 / NBRC 102108 / NRRL B-24433 / ID139908)</name>
    <dbReference type="NCBI Taxonomy" id="479433"/>
    <lineage>
        <taxon>Bacteria</taxon>
        <taxon>Bacillati</taxon>
        <taxon>Actinomycetota</taxon>
        <taxon>Actinomycetes</taxon>
        <taxon>Catenulisporales</taxon>
        <taxon>Catenulisporaceae</taxon>
        <taxon>Catenulispora</taxon>
    </lineage>
</organism>
<dbReference type="STRING" id="479433.Caci_1765"/>
<sequence length="221" mass="23448">MSDVPLTGVKNARDIGGISTDSGAVVQPLRLLRTARLNRPTDADLAWLASIGLRTVVDLRQHFEIVAWPDQLGDLPVERVNVAPSLDSEGAGTFFELYLAWLDESGHAFADAVHALAKPGALPALVHCTAGKDRTGVLVALVLDVLGVGEKAIVADYLISNERLTTDPGDITFQHPISEDLISGSLAHVRARYGSAEGYLLAHGVSDEEIAALREALLGEG</sequence>